<dbReference type="OrthoDB" id="10646551at2759"/>
<name>A0A9N9VB09_9HYPO</name>
<evidence type="ECO:0000313" key="2">
    <source>
        <dbReference type="EMBL" id="CAH0019409.1"/>
    </source>
</evidence>
<accession>A0A9N9VB09</accession>
<reference evidence="2" key="1">
    <citation type="submission" date="2021-10" db="EMBL/GenBank/DDBJ databases">
        <authorList>
            <person name="Piombo E."/>
        </authorList>
    </citation>
    <scope>NUCLEOTIDE SEQUENCE</scope>
</reference>
<evidence type="ECO:0000256" key="1">
    <source>
        <dbReference type="SAM" id="MobiDB-lite"/>
    </source>
</evidence>
<protein>
    <submittedName>
        <fullName evidence="2">Uncharacterized protein</fullName>
    </submittedName>
</protein>
<proteinExistence type="predicted"/>
<sequence length="187" mass="20615">MDPGHFQMKGLPQITRSPEGGGDPVVVDKDEAVVTANGNLPVAANGTRARSPSQGMARWWTWTCARTKTARGRTVHYEHRHGDEATIVLVDSKEESNVQKRATRLTELGEAAQRYDKNIIIISTYNLMSKGWDGLQLWCTYTVYMGEAYTRAPPCVLSGKPEGREGIVAVVGGDHAEEDYLRIGKGR</sequence>
<dbReference type="EMBL" id="CABFNQ020000555">
    <property type="protein sequence ID" value="CAH0019409.1"/>
    <property type="molecule type" value="Genomic_DNA"/>
</dbReference>
<keyword evidence="3" id="KW-1185">Reference proteome</keyword>
<organism evidence="2 3">
    <name type="scientific">Clonostachys rhizophaga</name>
    <dbReference type="NCBI Taxonomy" id="160324"/>
    <lineage>
        <taxon>Eukaryota</taxon>
        <taxon>Fungi</taxon>
        <taxon>Dikarya</taxon>
        <taxon>Ascomycota</taxon>
        <taxon>Pezizomycotina</taxon>
        <taxon>Sordariomycetes</taxon>
        <taxon>Hypocreomycetidae</taxon>
        <taxon>Hypocreales</taxon>
        <taxon>Bionectriaceae</taxon>
        <taxon>Clonostachys</taxon>
    </lineage>
</organism>
<feature type="region of interest" description="Disordered" evidence="1">
    <location>
        <begin position="1"/>
        <end position="24"/>
    </location>
</feature>
<gene>
    <name evidence="2" type="ORF">CRHIZ90672A_00010126</name>
</gene>
<comment type="caution">
    <text evidence="2">The sequence shown here is derived from an EMBL/GenBank/DDBJ whole genome shotgun (WGS) entry which is preliminary data.</text>
</comment>
<evidence type="ECO:0000313" key="3">
    <source>
        <dbReference type="Proteomes" id="UP000696573"/>
    </source>
</evidence>
<dbReference type="AlphaFoldDB" id="A0A9N9VB09"/>
<dbReference type="Proteomes" id="UP000696573">
    <property type="component" value="Unassembled WGS sequence"/>
</dbReference>